<dbReference type="RefSeq" id="XP_008178674.1">
    <property type="nucleotide sequence ID" value="XM_008180452.1"/>
</dbReference>
<dbReference type="GeneID" id="103307941"/>
<organism evidence="2 3">
    <name type="scientific">Acyrthosiphon pisum</name>
    <name type="common">Pea aphid</name>
    <dbReference type="NCBI Taxonomy" id="7029"/>
    <lineage>
        <taxon>Eukaryota</taxon>
        <taxon>Metazoa</taxon>
        <taxon>Ecdysozoa</taxon>
        <taxon>Arthropoda</taxon>
        <taxon>Hexapoda</taxon>
        <taxon>Insecta</taxon>
        <taxon>Pterygota</taxon>
        <taxon>Neoptera</taxon>
        <taxon>Paraneoptera</taxon>
        <taxon>Hemiptera</taxon>
        <taxon>Sternorrhyncha</taxon>
        <taxon>Aphidomorpha</taxon>
        <taxon>Aphidoidea</taxon>
        <taxon>Aphididae</taxon>
        <taxon>Macrosiphini</taxon>
        <taxon>Acyrthosiphon</taxon>
    </lineage>
</organism>
<evidence type="ECO:0000259" key="1">
    <source>
        <dbReference type="Pfam" id="PF05699"/>
    </source>
</evidence>
<dbReference type="EnsemblMetazoa" id="XM_008180452.1">
    <property type="protein sequence ID" value="XP_008178674.1"/>
    <property type="gene ID" value="LOC103307941"/>
</dbReference>
<evidence type="ECO:0000313" key="2">
    <source>
        <dbReference type="EnsemblMetazoa" id="XP_008178674.1"/>
    </source>
</evidence>
<dbReference type="Proteomes" id="UP000007819">
    <property type="component" value="Chromosome X"/>
</dbReference>
<feature type="domain" description="HAT C-terminal dimerisation" evidence="1">
    <location>
        <begin position="137"/>
        <end position="203"/>
    </location>
</feature>
<protein>
    <recommendedName>
        <fullName evidence="1">HAT C-terminal dimerisation domain-containing protein</fullName>
    </recommendedName>
</protein>
<dbReference type="AlphaFoldDB" id="A0A8R1WYA0"/>
<dbReference type="InterPro" id="IPR052958">
    <property type="entry name" value="IFN-induced_PKR_regulator"/>
</dbReference>
<name>A0A8R1WYA0_ACYPI</name>
<dbReference type="InterPro" id="IPR008906">
    <property type="entry name" value="HATC_C_dom"/>
</dbReference>
<sequence length="238" mass="27385">MLAIYLSKQLVHLKIYVKIMTQSVSKRQRYAKLYFDEVDGDRRLNVTEDNFKIKIFLPIIDTALAQLHNRFTGLNEVMNTFEFLNPSKLKISEESSIIKFSYDFVLKYKSDINSDFTRQVLSIKSLIGPEQSDIRDLIHFIIQNDMACSFPDVLTACLIFLTILVTVASAERSFSKLKLIKNYLRNSVSQNKISNIAILNIESSKADELDIKIIIDNFANAKARKKKCFVLKSIKKIT</sequence>
<dbReference type="GO" id="GO:0046983">
    <property type="term" value="F:protein dimerization activity"/>
    <property type="evidence" value="ECO:0007669"/>
    <property type="project" value="InterPro"/>
</dbReference>
<evidence type="ECO:0000313" key="3">
    <source>
        <dbReference type="Proteomes" id="UP000007819"/>
    </source>
</evidence>
<dbReference type="PANTHER" id="PTHR46289:SF19">
    <property type="entry name" value="ZINC FINGER MYM-TYPE CONTAINING 1"/>
    <property type="match status" value="1"/>
</dbReference>
<dbReference type="PANTHER" id="PTHR46289">
    <property type="entry name" value="52 KDA REPRESSOR OF THE INHIBITOR OF THE PROTEIN KINASE-LIKE PROTEIN-RELATED"/>
    <property type="match status" value="1"/>
</dbReference>
<dbReference type="OrthoDB" id="6624292at2759"/>
<accession>A0A8R1WYA0</accession>
<reference evidence="2" key="2">
    <citation type="submission" date="2022-06" db="UniProtKB">
        <authorList>
            <consortium name="EnsemblMetazoa"/>
        </authorList>
    </citation>
    <scope>IDENTIFICATION</scope>
</reference>
<dbReference type="Pfam" id="PF05699">
    <property type="entry name" value="Dimer_Tnp_hAT"/>
    <property type="match status" value="1"/>
</dbReference>
<keyword evidence="3" id="KW-1185">Reference proteome</keyword>
<reference evidence="3" key="1">
    <citation type="submission" date="2010-06" db="EMBL/GenBank/DDBJ databases">
        <authorList>
            <person name="Jiang H."/>
            <person name="Abraham K."/>
            <person name="Ali S."/>
            <person name="Alsbrooks S.L."/>
            <person name="Anim B.N."/>
            <person name="Anosike U.S."/>
            <person name="Attaway T."/>
            <person name="Bandaranaike D.P."/>
            <person name="Battles P.K."/>
            <person name="Bell S.N."/>
            <person name="Bell A.V."/>
            <person name="Beltran B."/>
            <person name="Bickham C."/>
            <person name="Bustamante Y."/>
            <person name="Caleb T."/>
            <person name="Canada A."/>
            <person name="Cardenas V."/>
            <person name="Carter K."/>
            <person name="Chacko J."/>
            <person name="Chandrabose M.N."/>
            <person name="Chavez D."/>
            <person name="Chavez A."/>
            <person name="Chen L."/>
            <person name="Chu H.-S."/>
            <person name="Claassen K.J."/>
            <person name="Cockrell R."/>
            <person name="Collins M."/>
            <person name="Cooper J.A."/>
            <person name="Cree A."/>
            <person name="Curry S.M."/>
            <person name="Da Y."/>
            <person name="Dao M.D."/>
            <person name="Das B."/>
            <person name="Davila M.-L."/>
            <person name="Davy-Carroll L."/>
            <person name="Denson S."/>
            <person name="Dinh H."/>
            <person name="Ebong V.E."/>
            <person name="Edwards J.R."/>
            <person name="Egan A."/>
            <person name="El-Daye J."/>
            <person name="Escobedo L."/>
            <person name="Fernandez S."/>
            <person name="Fernando P.R."/>
            <person name="Flagg N."/>
            <person name="Forbes L.D."/>
            <person name="Fowler R.G."/>
            <person name="Fu Q."/>
            <person name="Gabisi R.A."/>
            <person name="Ganer J."/>
            <person name="Garbino Pronczuk A."/>
            <person name="Garcia R.M."/>
            <person name="Garner T."/>
            <person name="Garrett T.E."/>
            <person name="Gonzalez D.A."/>
            <person name="Hamid H."/>
            <person name="Hawkins E.S."/>
            <person name="Hirani K."/>
            <person name="Hogues M.E."/>
            <person name="Hollins B."/>
            <person name="Hsiao C.-H."/>
            <person name="Jabil R."/>
            <person name="James M.L."/>
            <person name="Jhangiani S.N."/>
            <person name="Johnson B."/>
            <person name="Johnson Q."/>
            <person name="Joshi V."/>
            <person name="Kalu J.B."/>
            <person name="Kam C."/>
            <person name="Kashfia A."/>
            <person name="Keebler J."/>
            <person name="Kisamo H."/>
            <person name="Kovar C.L."/>
            <person name="Lago L.A."/>
            <person name="Lai C.-Y."/>
            <person name="Laidlaw J."/>
            <person name="Lara F."/>
            <person name="Le T.-K."/>
            <person name="Lee S.L."/>
            <person name="Legall F.H."/>
            <person name="Lemon S.J."/>
            <person name="Lewis L.R."/>
            <person name="Li B."/>
            <person name="Liu Y."/>
            <person name="Liu Y.-S."/>
            <person name="Lopez J."/>
            <person name="Lozado R.J."/>
            <person name="Lu J."/>
            <person name="Madu R.C."/>
            <person name="Maheshwari M."/>
            <person name="Maheshwari R."/>
            <person name="Malloy K."/>
            <person name="Martinez E."/>
            <person name="Mathew T."/>
            <person name="Mercado I.C."/>
            <person name="Mercado C."/>
            <person name="Meyer B."/>
            <person name="Montgomery K."/>
            <person name="Morgan M.B."/>
            <person name="Munidasa M."/>
            <person name="Nazareth L.V."/>
            <person name="Nelson J."/>
            <person name="Ng B.M."/>
            <person name="Nguyen N.B."/>
            <person name="Nguyen P.Q."/>
            <person name="Nguyen T."/>
            <person name="Obregon M."/>
            <person name="Okwuonu G.O."/>
            <person name="Onwere C.G."/>
            <person name="Orozco G."/>
            <person name="Parra A."/>
            <person name="Patel S."/>
            <person name="Patil S."/>
            <person name="Perez A."/>
            <person name="Perez Y."/>
            <person name="Pham C."/>
            <person name="Primus E.L."/>
            <person name="Pu L.-L."/>
            <person name="Puazo M."/>
            <person name="Qin X."/>
            <person name="Quiroz J.B."/>
            <person name="Reese J."/>
            <person name="Richards S."/>
            <person name="Rives C.M."/>
            <person name="Robberts R."/>
            <person name="Ruiz S.J."/>
            <person name="Ruiz M.J."/>
            <person name="Santibanez J."/>
            <person name="Schneider B.W."/>
            <person name="Sisson I."/>
            <person name="Smith M."/>
            <person name="Sodergren E."/>
            <person name="Song X.-Z."/>
            <person name="Song B.B."/>
            <person name="Summersgill H."/>
            <person name="Thelus R."/>
            <person name="Thornton R.D."/>
            <person name="Trejos Z.Y."/>
            <person name="Usmani K."/>
            <person name="Vattathil S."/>
            <person name="Villasana D."/>
            <person name="Walker D.L."/>
            <person name="Wang S."/>
            <person name="Wang K."/>
            <person name="White C.S."/>
            <person name="Williams A.C."/>
            <person name="Williamson J."/>
            <person name="Wilson K."/>
            <person name="Woghiren I.O."/>
            <person name="Woodworth J.R."/>
            <person name="Worley K.C."/>
            <person name="Wright R.A."/>
            <person name="Wu W."/>
            <person name="Young L."/>
            <person name="Zhang L."/>
            <person name="Zhang J."/>
            <person name="Zhu Y."/>
            <person name="Muzny D.M."/>
            <person name="Weinstock G."/>
            <person name="Gibbs R.A."/>
        </authorList>
    </citation>
    <scope>NUCLEOTIDE SEQUENCE [LARGE SCALE GENOMIC DNA]</scope>
    <source>
        <strain evidence="3">LSR1</strain>
    </source>
</reference>
<dbReference type="KEGG" id="api:103307941"/>
<proteinExistence type="predicted"/>